<dbReference type="eggNOG" id="COG0265">
    <property type="taxonomic scope" value="Bacteria"/>
</dbReference>
<evidence type="ECO:0000256" key="5">
    <source>
        <dbReference type="SAM" id="Phobius"/>
    </source>
</evidence>
<feature type="transmembrane region" description="Helical" evidence="5">
    <location>
        <begin position="105"/>
        <end position="128"/>
    </location>
</feature>
<dbReference type="InterPro" id="IPR001940">
    <property type="entry name" value="Peptidase_S1C"/>
</dbReference>
<dbReference type="GO" id="GO:0016020">
    <property type="term" value="C:membrane"/>
    <property type="evidence" value="ECO:0007669"/>
    <property type="project" value="UniProtKB-SubCell"/>
</dbReference>
<feature type="transmembrane region" description="Helical" evidence="5">
    <location>
        <begin position="62"/>
        <end position="84"/>
    </location>
</feature>
<dbReference type="InterPro" id="IPR043504">
    <property type="entry name" value="Peptidase_S1_PA_chymotrypsin"/>
</dbReference>
<gene>
    <name evidence="6" type="ordered locus">Afer_1990</name>
</gene>
<dbReference type="PANTHER" id="PTHR22939:SF129">
    <property type="entry name" value="SERINE PROTEASE HTRA2, MITOCHONDRIAL"/>
    <property type="match status" value="1"/>
</dbReference>
<evidence type="ECO:0000256" key="4">
    <source>
        <dbReference type="ARBA" id="ARBA00023136"/>
    </source>
</evidence>
<dbReference type="Pfam" id="PF02674">
    <property type="entry name" value="Colicin_V"/>
    <property type="match status" value="1"/>
</dbReference>
<dbReference type="PANTHER" id="PTHR22939">
    <property type="entry name" value="SERINE PROTEASE FAMILY S1C HTRA-RELATED"/>
    <property type="match status" value="1"/>
</dbReference>
<sequence>MIASVLGFNLVDLVILVVVGFSAVRGLRVGATIQLSSYIGFWLGLLAGAAIAPYLADLAPQGVLRTFIALVALFGVASITSAAARALGTRIVGHVRRAHLARVDAGAGSIVSVIATLLIIWVVAALALNAPIPALASEVSSSEIVRALDATLPPAPSVFARVDALFSTEGFPTVFASIPPALAGPVSLPSQAEVNHVEAEVAPSMVKVEGLACGEIQEGSAFSVGPGYFVTNAHVVAGEQSTFLVLPSGSQIAATVILYDPHLDIAVLKTTGYDVPALHFDTQVQARGTQGVVLGYPEGGPLTYGSAGVMASFNAVGRDIYNQGLTSRLVYELDAIVRPGNSGGPLVGLNGQVLGVVFSRSTTNPYVGFALAAPAVAAEVHSALSGPQNPVSTEGCVP</sequence>
<name>C7M2A4_ACIFD</name>
<comment type="subcellular location">
    <subcellularLocation>
        <location evidence="1">Membrane</location>
        <topology evidence="1">Multi-pass membrane protein</topology>
    </subcellularLocation>
</comment>
<dbReference type="Proteomes" id="UP000000771">
    <property type="component" value="Chromosome"/>
</dbReference>
<dbReference type="PRINTS" id="PR00834">
    <property type="entry name" value="PROTEASES2C"/>
</dbReference>
<reference evidence="6 7" key="1">
    <citation type="journal article" date="2009" name="Stand. Genomic Sci.">
        <title>Complete genome sequence of Acidimicrobium ferrooxidans type strain (ICP).</title>
        <authorList>
            <person name="Clum A."/>
            <person name="Nolan M."/>
            <person name="Lang E."/>
            <person name="Glavina Del Rio T."/>
            <person name="Tice H."/>
            <person name="Copeland A."/>
            <person name="Cheng J.F."/>
            <person name="Lucas S."/>
            <person name="Chen F."/>
            <person name="Bruce D."/>
            <person name="Goodwin L."/>
            <person name="Pitluck S."/>
            <person name="Ivanova N."/>
            <person name="Mavrommatis K."/>
            <person name="Mikhailova N."/>
            <person name="Pati A."/>
            <person name="Chen A."/>
            <person name="Palaniappan K."/>
            <person name="Goker M."/>
            <person name="Spring S."/>
            <person name="Land M."/>
            <person name="Hauser L."/>
            <person name="Chang Y.J."/>
            <person name="Jeffries C.C."/>
            <person name="Chain P."/>
            <person name="Bristow J."/>
            <person name="Eisen J.A."/>
            <person name="Markowitz V."/>
            <person name="Hugenholtz P."/>
            <person name="Kyrpides N.C."/>
            <person name="Klenk H.P."/>
            <person name="Lapidus A."/>
        </authorList>
    </citation>
    <scope>NUCLEOTIDE SEQUENCE [LARGE SCALE GENOMIC DNA]</scope>
    <source>
        <strain evidence="7">DSM 10331 / JCM 15462 / NBRC 103882 / ICP</strain>
    </source>
</reference>
<keyword evidence="4 5" id="KW-0472">Membrane</keyword>
<feature type="transmembrane region" description="Helical" evidence="5">
    <location>
        <begin position="39"/>
        <end position="56"/>
    </location>
</feature>
<dbReference type="HOGENOM" id="CLU_043139_0_0_11"/>
<dbReference type="GO" id="GO:0006508">
    <property type="term" value="P:proteolysis"/>
    <property type="evidence" value="ECO:0007669"/>
    <property type="project" value="InterPro"/>
</dbReference>
<evidence type="ECO:0000256" key="1">
    <source>
        <dbReference type="ARBA" id="ARBA00004141"/>
    </source>
</evidence>
<dbReference type="AlphaFoldDB" id="C7M2A4"/>
<evidence type="ECO:0000313" key="6">
    <source>
        <dbReference type="EMBL" id="ACU54893.1"/>
    </source>
</evidence>
<dbReference type="KEGG" id="afo:Afer_1990"/>
<dbReference type="InterPro" id="IPR009003">
    <property type="entry name" value="Peptidase_S1_PA"/>
</dbReference>
<dbReference type="MEROPS" id="S01.513"/>
<organism evidence="6 7">
    <name type="scientific">Acidimicrobium ferrooxidans (strain DSM 10331 / JCM 15462 / NBRC 103882 / ICP)</name>
    <dbReference type="NCBI Taxonomy" id="525909"/>
    <lineage>
        <taxon>Bacteria</taxon>
        <taxon>Bacillati</taxon>
        <taxon>Actinomycetota</taxon>
        <taxon>Acidimicrobiia</taxon>
        <taxon>Acidimicrobiales</taxon>
        <taxon>Acidimicrobiaceae</taxon>
        <taxon>Acidimicrobium</taxon>
    </lineage>
</organism>
<feature type="transmembrane region" description="Helical" evidence="5">
    <location>
        <begin position="6"/>
        <end position="27"/>
    </location>
</feature>
<keyword evidence="7" id="KW-1185">Reference proteome</keyword>
<dbReference type="EMBL" id="CP001631">
    <property type="protein sequence ID" value="ACU54893.1"/>
    <property type="molecule type" value="Genomic_DNA"/>
</dbReference>
<keyword evidence="2 5" id="KW-0812">Transmembrane</keyword>
<dbReference type="OrthoDB" id="9766361at2"/>
<dbReference type="eggNOG" id="COG1286">
    <property type="taxonomic scope" value="Bacteria"/>
</dbReference>
<dbReference type="STRING" id="525909.Afer_1990"/>
<dbReference type="NCBIfam" id="NF033740">
    <property type="entry name" value="MarP_fam_protase"/>
    <property type="match status" value="1"/>
</dbReference>
<accession>C7M2A4</accession>
<evidence type="ECO:0000256" key="3">
    <source>
        <dbReference type="ARBA" id="ARBA00022989"/>
    </source>
</evidence>
<keyword evidence="3 5" id="KW-1133">Transmembrane helix</keyword>
<dbReference type="SUPFAM" id="SSF50494">
    <property type="entry name" value="Trypsin-like serine proteases"/>
    <property type="match status" value="1"/>
</dbReference>
<evidence type="ECO:0000256" key="2">
    <source>
        <dbReference type="ARBA" id="ARBA00022692"/>
    </source>
</evidence>
<dbReference type="GO" id="GO:0004252">
    <property type="term" value="F:serine-type endopeptidase activity"/>
    <property type="evidence" value="ECO:0007669"/>
    <property type="project" value="InterPro"/>
</dbReference>
<evidence type="ECO:0000313" key="7">
    <source>
        <dbReference type="Proteomes" id="UP000000771"/>
    </source>
</evidence>
<dbReference type="InterPro" id="IPR047680">
    <property type="entry name" value="MarP-like"/>
</dbReference>
<proteinExistence type="predicted"/>
<dbReference type="InterPro" id="IPR003825">
    <property type="entry name" value="Colicin-V_CvpA"/>
</dbReference>
<dbReference type="RefSeq" id="WP_015799369.1">
    <property type="nucleotide sequence ID" value="NC_013124.1"/>
</dbReference>
<dbReference type="GO" id="GO:0009403">
    <property type="term" value="P:toxin biosynthetic process"/>
    <property type="evidence" value="ECO:0007669"/>
    <property type="project" value="InterPro"/>
</dbReference>
<dbReference type="Gene3D" id="2.40.10.10">
    <property type="entry name" value="Trypsin-like serine proteases"/>
    <property type="match status" value="2"/>
</dbReference>
<dbReference type="Pfam" id="PF13365">
    <property type="entry name" value="Trypsin_2"/>
    <property type="match status" value="1"/>
</dbReference>
<protein>
    <submittedName>
        <fullName evidence="6">Colicin V production protein</fullName>
    </submittedName>
</protein>